<accession>A0A1L9NWU7</accession>
<dbReference type="InterPro" id="IPR018247">
    <property type="entry name" value="EF_Hand_1_Ca_BS"/>
</dbReference>
<dbReference type="STRING" id="696762.PFRI_21230"/>
<proteinExistence type="predicted"/>
<protein>
    <submittedName>
        <fullName evidence="2">EF hand</fullName>
    </submittedName>
</protein>
<dbReference type="GO" id="GO:0005509">
    <property type="term" value="F:calcium ion binding"/>
    <property type="evidence" value="ECO:0007669"/>
    <property type="project" value="InterPro"/>
</dbReference>
<evidence type="ECO:0000313" key="2">
    <source>
        <dbReference type="EMBL" id="OJI93652.1"/>
    </source>
</evidence>
<dbReference type="SUPFAM" id="SSF47473">
    <property type="entry name" value="EF-hand"/>
    <property type="match status" value="1"/>
</dbReference>
<name>A0A1L9NWU7_9RHOB</name>
<dbReference type="PROSITE" id="PS50222">
    <property type="entry name" value="EF_HAND_2"/>
    <property type="match status" value="1"/>
</dbReference>
<dbReference type="PROSITE" id="PS00018">
    <property type="entry name" value="EF_HAND_1"/>
    <property type="match status" value="1"/>
</dbReference>
<dbReference type="AlphaFoldDB" id="A0A1L9NWU7"/>
<reference evidence="2 3" key="1">
    <citation type="submission" date="2016-10" db="EMBL/GenBank/DDBJ databases">
        <title>Genome sequence of Planktotalea frisia SH6-1.</title>
        <authorList>
            <person name="Poehlein A."/>
            <person name="Bakenhus I."/>
            <person name="Voget S."/>
            <person name="Brinkhoff T."/>
            <person name="Simon M."/>
        </authorList>
    </citation>
    <scope>NUCLEOTIDE SEQUENCE [LARGE SCALE GENOMIC DNA]</scope>
    <source>
        <strain evidence="2 3">SH6-1</strain>
    </source>
</reference>
<dbReference type="Gene3D" id="1.10.238.10">
    <property type="entry name" value="EF-hand"/>
    <property type="match status" value="1"/>
</dbReference>
<dbReference type="EMBL" id="MLCB01000137">
    <property type="protein sequence ID" value="OJI93652.1"/>
    <property type="molecule type" value="Genomic_DNA"/>
</dbReference>
<dbReference type="RefSeq" id="WP_084649669.1">
    <property type="nucleotide sequence ID" value="NZ_MLCB01000137.1"/>
</dbReference>
<dbReference type="Proteomes" id="UP000184514">
    <property type="component" value="Unassembled WGS sequence"/>
</dbReference>
<dbReference type="OrthoDB" id="5470953at2"/>
<sequence>MSDADANADKMLSMDEMKAAYPEINEDQFALADANGDGMLTEQELKDAVEAGVLPDLGG</sequence>
<evidence type="ECO:0000313" key="3">
    <source>
        <dbReference type="Proteomes" id="UP000184514"/>
    </source>
</evidence>
<comment type="caution">
    <text evidence="2">The sequence shown here is derived from an EMBL/GenBank/DDBJ whole genome shotgun (WGS) entry which is preliminary data.</text>
</comment>
<dbReference type="InterPro" id="IPR011992">
    <property type="entry name" value="EF-hand-dom_pair"/>
</dbReference>
<gene>
    <name evidence="2" type="ORF">PFRI_21230</name>
</gene>
<feature type="domain" description="EF-hand" evidence="1">
    <location>
        <begin position="20"/>
        <end position="55"/>
    </location>
</feature>
<keyword evidence="3" id="KW-1185">Reference proteome</keyword>
<dbReference type="InterPro" id="IPR002048">
    <property type="entry name" value="EF_hand_dom"/>
</dbReference>
<evidence type="ECO:0000259" key="1">
    <source>
        <dbReference type="PROSITE" id="PS50222"/>
    </source>
</evidence>
<organism evidence="2 3">
    <name type="scientific">Planktotalea frisia</name>
    <dbReference type="NCBI Taxonomy" id="696762"/>
    <lineage>
        <taxon>Bacteria</taxon>
        <taxon>Pseudomonadati</taxon>
        <taxon>Pseudomonadota</taxon>
        <taxon>Alphaproteobacteria</taxon>
        <taxon>Rhodobacterales</taxon>
        <taxon>Paracoccaceae</taxon>
        <taxon>Planktotalea</taxon>
    </lineage>
</organism>